<evidence type="ECO:0000256" key="3">
    <source>
        <dbReference type="ARBA" id="ARBA00022525"/>
    </source>
</evidence>
<comment type="similarity">
    <text evidence="2">Belongs to the FARP (FMRFamide related peptide) family.</text>
</comment>
<evidence type="ECO:0000256" key="7">
    <source>
        <dbReference type="SAM" id="SignalP"/>
    </source>
</evidence>
<organism evidence="8 9">
    <name type="scientific">Nesidiocoris tenuis</name>
    <dbReference type="NCBI Taxonomy" id="355587"/>
    <lineage>
        <taxon>Eukaryota</taxon>
        <taxon>Metazoa</taxon>
        <taxon>Ecdysozoa</taxon>
        <taxon>Arthropoda</taxon>
        <taxon>Hexapoda</taxon>
        <taxon>Insecta</taxon>
        <taxon>Pterygota</taxon>
        <taxon>Neoptera</taxon>
        <taxon>Paraneoptera</taxon>
        <taxon>Hemiptera</taxon>
        <taxon>Heteroptera</taxon>
        <taxon>Panheteroptera</taxon>
        <taxon>Cimicomorpha</taxon>
        <taxon>Miridae</taxon>
        <taxon>Dicyphina</taxon>
        <taxon>Nesidiocoris</taxon>
    </lineage>
</organism>
<reference evidence="8 9" key="1">
    <citation type="submission" date="2023-09" db="EMBL/GenBank/DDBJ databases">
        <title>Nesidiocoris tenuis whole genome shotgun sequence.</title>
        <authorList>
            <person name="Shibata T."/>
            <person name="Shimoda M."/>
            <person name="Kobayashi T."/>
            <person name="Uehara T."/>
        </authorList>
    </citation>
    <scope>NUCLEOTIDE SEQUENCE [LARGE SCALE GENOMIC DNA]</scope>
    <source>
        <strain evidence="8 9">Japan</strain>
    </source>
</reference>
<evidence type="ECO:0000256" key="5">
    <source>
        <dbReference type="ARBA" id="ARBA00023320"/>
    </source>
</evidence>
<feature type="compositionally biased region" description="Basic and acidic residues" evidence="6">
    <location>
        <begin position="176"/>
        <end position="190"/>
    </location>
</feature>
<dbReference type="InterPro" id="IPR002544">
    <property type="entry name" value="FMRFamid-related_peptide-like"/>
</dbReference>
<sequence length="274" mass="31276">MICIMLMGAWFLIHQQCCLADAGVPPRTVMVDPLMRRSPLEKNFIRFGRSRSTDGDELAVNLEDDAARGPVKADGWSRQEGPQRETRGKENFIRFGRSRDRFLDGPLSPPPPEGRFSAADWPPARFISRITRSKQNFIRFGRSNDLPNKNKKYSGLNKDNFIRFGRGLDEEIKSEIGDRTTGEPLDDGRDKKKAKQSHGFIRFGKSVGRPFAYEPVLRERRDAEPAPPEGKERRCADRKPPNFDPMTMVAPEFLVFPKIPFLQTPLKDNFVRLG</sequence>
<keyword evidence="3" id="KW-0964">Secreted</keyword>
<keyword evidence="4" id="KW-0027">Amidation</keyword>
<evidence type="ECO:0000256" key="1">
    <source>
        <dbReference type="ARBA" id="ARBA00004613"/>
    </source>
</evidence>
<keyword evidence="7" id="KW-0732">Signal</keyword>
<dbReference type="Pfam" id="PF01581">
    <property type="entry name" value="FARP"/>
    <property type="match status" value="4"/>
</dbReference>
<feature type="compositionally biased region" description="Basic and acidic residues" evidence="6">
    <location>
        <begin position="216"/>
        <end position="241"/>
    </location>
</feature>
<feature type="region of interest" description="Disordered" evidence="6">
    <location>
        <begin position="176"/>
        <end position="197"/>
    </location>
</feature>
<evidence type="ECO:0000313" key="8">
    <source>
        <dbReference type="EMBL" id="BES91489.1"/>
    </source>
</evidence>
<evidence type="ECO:0000313" key="9">
    <source>
        <dbReference type="Proteomes" id="UP001307889"/>
    </source>
</evidence>
<proteinExistence type="inferred from homology"/>
<evidence type="ECO:0000256" key="4">
    <source>
        <dbReference type="ARBA" id="ARBA00022815"/>
    </source>
</evidence>
<comment type="subcellular location">
    <subcellularLocation>
        <location evidence="1">Secreted</location>
    </subcellularLocation>
</comment>
<dbReference type="Proteomes" id="UP001307889">
    <property type="component" value="Chromosome 2"/>
</dbReference>
<accession>A0ABN7AJD4</accession>
<dbReference type="EMBL" id="AP028910">
    <property type="protein sequence ID" value="BES91489.1"/>
    <property type="molecule type" value="Genomic_DNA"/>
</dbReference>
<protein>
    <submittedName>
        <fullName evidence="8">Uncharacterized protein</fullName>
    </submittedName>
</protein>
<feature type="region of interest" description="Disordered" evidence="6">
    <location>
        <begin position="216"/>
        <end position="243"/>
    </location>
</feature>
<gene>
    <name evidence="8" type="ORF">NTJ_04297</name>
</gene>
<evidence type="ECO:0000256" key="6">
    <source>
        <dbReference type="SAM" id="MobiDB-lite"/>
    </source>
</evidence>
<feature type="chain" id="PRO_5045280103" evidence="7">
    <location>
        <begin position="21"/>
        <end position="274"/>
    </location>
</feature>
<evidence type="ECO:0000256" key="2">
    <source>
        <dbReference type="ARBA" id="ARBA00006356"/>
    </source>
</evidence>
<feature type="signal peptide" evidence="7">
    <location>
        <begin position="1"/>
        <end position="20"/>
    </location>
</feature>
<name>A0ABN7AJD4_9HEMI</name>
<keyword evidence="9" id="KW-1185">Reference proteome</keyword>
<keyword evidence="5" id="KW-0527">Neuropeptide</keyword>